<proteinExistence type="predicted"/>
<dbReference type="Proteomes" id="UP000002051">
    <property type="component" value="Chromosome 6"/>
</dbReference>
<sequence>MNEEPGNFDIETTEKAKVRRQINLHVSLKTQKNEENTTHVLYQINYIYKFLHRIPSYKLSHDKKECISIHSFELNPTTLPIDKFQLTEEHDQAQNKILELHSLFVTLILYEGLWCENIYS</sequence>
<evidence type="ECO:0000313" key="2">
    <source>
        <dbReference type="EnsemblPlants" id="AES75760"/>
    </source>
</evidence>
<dbReference type="AlphaFoldDB" id="G7KMF7"/>
<protein>
    <submittedName>
        <fullName evidence="1 2">Uncharacterized protein</fullName>
    </submittedName>
</protein>
<evidence type="ECO:0000313" key="1">
    <source>
        <dbReference type="EMBL" id="AES75760.1"/>
    </source>
</evidence>
<reference evidence="1 3" key="1">
    <citation type="journal article" date="2011" name="Nature">
        <title>The Medicago genome provides insight into the evolution of rhizobial symbioses.</title>
        <authorList>
            <person name="Young N.D."/>
            <person name="Debelle F."/>
            <person name="Oldroyd G.E."/>
            <person name="Geurts R."/>
            <person name="Cannon S.B."/>
            <person name="Udvardi M.K."/>
            <person name="Benedito V.A."/>
            <person name="Mayer K.F."/>
            <person name="Gouzy J."/>
            <person name="Schoof H."/>
            <person name="Van de Peer Y."/>
            <person name="Proost S."/>
            <person name="Cook D.R."/>
            <person name="Meyers B.C."/>
            <person name="Spannagl M."/>
            <person name="Cheung F."/>
            <person name="De Mita S."/>
            <person name="Krishnakumar V."/>
            <person name="Gundlach H."/>
            <person name="Zhou S."/>
            <person name="Mudge J."/>
            <person name="Bharti A.K."/>
            <person name="Murray J.D."/>
            <person name="Naoumkina M.A."/>
            <person name="Rosen B."/>
            <person name="Silverstein K.A."/>
            <person name="Tang H."/>
            <person name="Rombauts S."/>
            <person name="Zhao P.X."/>
            <person name="Zhou P."/>
            <person name="Barbe V."/>
            <person name="Bardou P."/>
            <person name="Bechner M."/>
            <person name="Bellec A."/>
            <person name="Berger A."/>
            <person name="Berges H."/>
            <person name="Bidwell S."/>
            <person name="Bisseling T."/>
            <person name="Choisne N."/>
            <person name="Couloux A."/>
            <person name="Denny R."/>
            <person name="Deshpande S."/>
            <person name="Dai X."/>
            <person name="Doyle J.J."/>
            <person name="Dudez A.M."/>
            <person name="Farmer A.D."/>
            <person name="Fouteau S."/>
            <person name="Franken C."/>
            <person name="Gibelin C."/>
            <person name="Gish J."/>
            <person name="Goldstein S."/>
            <person name="Gonzalez A.J."/>
            <person name="Green P.J."/>
            <person name="Hallab A."/>
            <person name="Hartog M."/>
            <person name="Hua A."/>
            <person name="Humphray S.J."/>
            <person name="Jeong D.H."/>
            <person name="Jing Y."/>
            <person name="Jocker A."/>
            <person name="Kenton S.M."/>
            <person name="Kim D.J."/>
            <person name="Klee K."/>
            <person name="Lai H."/>
            <person name="Lang C."/>
            <person name="Lin S."/>
            <person name="Macmil S.L."/>
            <person name="Magdelenat G."/>
            <person name="Matthews L."/>
            <person name="McCorrison J."/>
            <person name="Monaghan E.L."/>
            <person name="Mun J.H."/>
            <person name="Najar F.Z."/>
            <person name="Nicholson C."/>
            <person name="Noirot C."/>
            <person name="O'Bleness M."/>
            <person name="Paule C.R."/>
            <person name="Poulain J."/>
            <person name="Prion F."/>
            <person name="Qin B."/>
            <person name="Qu C."/>
            <person name="Retzel E.F."/>
            <person name="Riddle C."/>
            <person name="Sallet E."/>
            <person name="Samain S."/>
            <person name="Samson N."/>
            <person name="Sanders I."/>
            <person name="Saurat O."/>
            <person name="Scarpelli C."/>
            <person name="Schiex T."/>
            <person name="Segurens B."/>
            <person name="Severin A.J."/>
            <person name="Sherrier D.J."/>
            <person name="Shi R."/>
            <person name="Sims S."/>
            <person name="Singer S.R."/>
            <person name="Sinharoy S."/>
            <person name="Sterck L."/>
            <person name="Viollet A."/>
            <person name="Wang B.B."/>
            <person name="Wang K."/>
            <person name="Wang M."/>
            <person name="Wang X."/>
            <person name="Warfsmann J."/>
            <person name="Weissenbach J."/>
            <person name="White D.D."/>
            <person name="White J.D."/>
            <person name="Wiley G.B."/>
            <person name="Wincker P."/>
            <person name="Xing Y."/>
            <person name="Yang L."/>
            <person name="Yao Z."/>
            <person name="Ying F."/>
            <person name="Zhai J."/>
            <person name="Zhou L."/>
            <person name="Zuber A."/>
            <person name="Denarie J."/>
            <person name="Dixon R.A."/>
            <person name="May G.D."/>
            <person name="Schwartz D.C."/>
            <person name="Rogers J."/>
            <person name="Quetier F."/>
            <person name="Town C.D."/>
            <person name="Roe B.A."/>
        </authorList>
    </citation>
    <scope>NUCLEOTIDE SEQUENCE [LARGE SCALE GENOMIC DNA]</scope>
    <source>
        <strain evidence="1">A17</strain>
        <strain evidence="2 3">cv. Jemalong A17</strain>
    </source>
</reference>
<dbReference type="EnsemblPlants" id="AES75760">
    <property type="protein sequence ID" value="AES75760"/>
    <property type="gene ID" value="MTR_6g057790"/>
</dbReference>
<evidence type="ECO:0000313" key="3">
    <source>
        <dbReference type="Proteomes" id="UP000002051"/>
    </source>
</evidence>
<reference evidence="2" key="3">
    <citation type="submission" date="2015-04" db="UniProtKB">
        <authorList>
            <consortium name="EnsemblPlants"/>
        </authorList>
    </citation>
    <scope>IDENTIFICATION</scope>
    <source>
        <strain evidence="2">cv. Jemalong A17</strain>
    </source>
</reference>
<name>G7KMF7_MEDTR</name>
<reference evidence="1 3" key="2">
    <citation type="journal article" date="2014" name="BMC Genomics">
        <title>An improved genome release (version Mt4.0) for the model legume Medicago truncatula.</title>
        <authorList>
            <person name="Tang H."/>
            <person name="Krishnakumar V."/>
            <person name="Bidwell S."/>
            <person name="Rosen B."/>
            <person name="Chan A."/>
            <person name="Zhou S."/>
            <person name="Gentzbittel L."/>
            <person name="Childs K.L."/>
            <person name="Yandell M."/>
            <person name="Gundlach H."/>
            <person name="Mayer K.F."/>
            <person name="Schwartz D.C."/>
            <person name="Town C.D."/>
        </authorList>
    </citation>
    <scope>GENOME REANNOTATION</scope>
    <source>
        <strain evidence="2 3">cv. Jemalong A17</strain>
    </source>
</reference>
<organism evidence="1 3">
    <name type="scientific">Medicago truncatula</name>
    <name type="common">Barrel medic</name>
    <name type="synonym">Medicago tribuloides</name>
    <dbReference type="NCBI Taxonomy" id="3880"/>
    <lineage>
        <taxon>Eukaryota</taxon>
        <taxon>Viridiplantae</taxon>
        <taxon>Streptophyta</taxon>
        <taxon>Embryophyta</taxon>
        <taxon>Tracheophyta</taxon>
        <taxon>Spermatophyta</taxon>
        <taxon>Magnoliopsida</taxon>
        <taxon>eudicotyledons</taxon>
        <taxon>Gunneridae</taxon>
        <taxon>Pentapetalae</taxon>
        <taxon>rosids</taxon>
        <taxon>fabids</taxon>
        <taxon>Fabales</taxon>
        <taxon>Fabaceae</taxon>
        <taxon>Papilionoideae</taxon>
        <taxon>50 kb inversion clade</taxon>
        <taxon>NPAAA clade</taxon>
        <taxon>Hologalegina</taxon>
        <taxon>IRL clade</taxon>
        <taxon>Trifolieae</taxon>
        <taxon>Medicago</taxon>
    </lineage>
</organism>
<keyword evidence="3" id="KW-1185">Reference proteome</keyword>
<dbReference type="EMBL" id="CM001222">
    <property type="protein sequence ID" value="AES75760.1"/>
    <property type="molecule type" value="Genomic_DNA"/>
</dbReference>
<dbReference type="PaxDb" id="3880-AES75760"/>
<accession>G7KMF7</accession>
<dbReference type="HOGENOM" id="CLU_2053143_0_0_1"/>
<gene>
    <name evidence="1" type="ordered locus">MTR_6g057790</name>
</gene>